<dbReference type="PRINTS" id="PR00723">
    <property type="entry name" value="SUBTILISIN"/>
</dbReference>
<proteinExistence type="inferred from homology"/>
<evidence type="ECO:0000256" key="3">
    <source>
        <dbReference type="ARBA" id="ARBA00022801"/>
    </source>
</evidence>
<evidence type="ECO:0000313" key="8">
    <source>
        <dbReference type="Proteomes" id="UP000095597"/>
    </source>
</evidence>
<dbReference type="EMBL" id="CYXO01000001">
    <property type="protein sequence ID" value="CUM73373.1"/>
    <property type="molecule type" value="Genomic_DNA"/>
</dbReference>
<feature type="active site" description="Charge relay system" evidence="5">
    <location>
        <position position="182"/>
    </location>
</feature>
<dbReference type="PROSITE" id="PS51892">
    <property type="entry name" value="SUBTILASE"/>
    <property type="match status" value="1"/>
</dbReference>
<evidence type="ECO:0000313" key="7">
    <source>
        <dbReference type="EMBL" id="CUM73373.1"/>
    </source>
</evidence>
<dbReference type="PANTHER" id="PTHR43806:SF11">
    <property type="entry name" value="CEREVISIN-RELATED"/>
    <property type="match status" value="1"/>
</dbReference>
<evidence type="ECO:0000256" key="2">
    <source>
        <dbReference type="ARBA" id="ARBA00022670"/>
    </source>
</evidence>
<evidence type="ECO:0000256" key="5">
    <source>
        <dbReference type="PROSITE-ProRule" id="PRU01240"/>
    </source>
</evidence>
<dbReference type="Pfam" id="PF00082">
    <property type="entry name" value="Peptidase_S8"/>
    <property type="match status" value="2"/>
</dbReference>
<keyword evidence="4 5" id="KW-0720">Serine protease</keyword>
<evidence type="ECO:0000256" key="1">
    <source>
        <dbReference type="ARBA" id="ARBA00011073"/>
    </source>
</evidence>
<dbReference type="InterPro" id="IPR017310">
    <property type="entry name" value="Pept_S8A_subtilisin_clostridia"/>
</dbReference>
<dbReference type="PROSITE" id="PS00137">
    <property type="entry name" value="SUBTILASE_HIS"/>
    <property type="match status" value="1"/>
</dbReference>
<dbReference type="PANTHER" id="PTHR43806">
    <property type="entry name" value="PEPTIDASE S8"/>
    <property type="match status" value="1"/>
</dbReference>
<dbReference type="InterPro" id="IPR036852">
    <property type="entry name" value="Peptidase_S8/S53_dom_sf"/>
</dbReference>
<feature type="domain" description="Peptidase S8/S53" evidence="6">
    <location>
        <begin position="105"/>
        <end position="306"/>
    </location>
</feature>
<feature type="active site" description="Charge relay system" evidence="5">
    <location>
        <position position="505"/>
    </location>
</feature>
<dbReference type="SUPFAM" id="SSF52743">
    <property type="entry name" value="Subtilisin-like"/>
    <property type="match status" value="1"/>
</dbReference>
<dbReference type="PIRSF" id="PIRSF037894">
    <property type="entry name" value="Subtilisin_rel_CspABC"/>
    <property type="match status" value="1"/>
</dbReference>
<feature type="domain" description="Peptidase S8/S53" evidence="6">
    <location>
        <begin position="437"/>
        <end position="560"/>
    </location>
</feature>
<dbReference type="Proteomes" id="UP000095597">
    <property type="component" value="Unassembled WGS sequence"/>
</dbReference>
<feature type="active site" description="Charge relay system" evidence="5">
    <location>
        <position position="114"/>
    </location>
</feature>
<dbReference type="InterPro" id="IPR050131">
    <property type="entry name" value="Peptidase_S8_subtilisin-like"/>
</dbReference>
<evidence type="ECO:0000256" key="4">
    <source>
        <dbReference type="ARBA" id="ARBA00022825"/>
    </source>
</evidence>
<dbReference type="GO" id="GO:0006508">
    <property type="term" value="P:proteolysis"/>
    <property type="evidence" value="ECO:0007669"/>
    <property type="project" value="UniProtKB-KW"/>
</dbReference>
<dbReference type="Gene3D" id="3.40.50.200">
    <property type="entry name" value="Peptidase S8/S53 domain"/>
    <property type="match status" value="1"/>
</dbReference>
<keyword evidence="3 5" id="KW-0378">Hydrolase</keyword>
<dbReference type="InterPro" id="IPR000209">
    <property type="entry name" value="Peptidase_S8/S53_dom"/>
</dbReference>
<dbReference type="InterPro" id="IPR034045">
    <property type="entry name" value="Pep_S8_CspA-like"/>
</dbReference>
<accession>A0A173R639</accession>
<dbReference type="Gene3D" id="2.60.120.1290">
    <property type="match status" value="1"/>
</dbReference>
<dbReference type="InterPro" id="IPR022398">
    <property type="entry name" value="Peptidase_S8_His-AS"/>
</dbReference>
<evidence type="ECO:0000259" key="6">
    <source>
        <dbReference type="Pfam" id="PF00082"/>
    </source>
</evidence>
<dbReference type="CDD" id="cd07478">
    <property type="entry name" value="Peptidases_S8_CspA-like"/>
    <property type="match status" value="1"/>
</dbReference>
<organism evidence="7 8">
    <name type="scientific">Dorea longicatena</name>
    <dbReference type="NCBI Taxonomy" id="88431"/>
    <lineage>
        <taxon>Bacteria</taxon>
        <taxon>Bacillati</taxon>
        <taxon>Bacillota</taxon>
        <taxon>Clostridia</taxon>
        <taxon>Lachnospirales</taxon>
        <taxon>Lachnospiraceae</taxon>
        <taxon>Dorea</taxon>
    </lineage>
</organism>
<keyword evidence="2 5" id="KW-0645">Protease</keyword>
<reference evidence="7 8" key="1">
    <citation type="submission" date="2015-09" db="EMBL/GenBank/DDBJ databases">
        <authorList>
            <consortium name="Pathogen Informatics"/>
        </authorList>
    </citation>
    <scope>NUCLEOTIDE SEQUENCE [LARGE SCALE GENOMIC DNA]</scope>
    <source>
        <strain evidence="7 8">2789STDY5834961</strain>
    </source>
</reference>
<gene>
    <name evidence="7" type="ORF">ERS852573_00283</name>
</gene>
<dbReference type="AlphaFoldDB" id="A0A173R639"/>
<comment type="similarity">
    <text evidence="1 5">Belongs to the peptidase S8 family.</text>
</comment>
<sequence>MYMKGFFDLEENCKEKIISEDYWDFIIPLYRDEELKEVNPENACIQEMDFGYKSVSVDRRILLPLSFREYWYSTIPKCYTLLDMQPLDAAGIITLQNYPTLQLMGDGIMIGFLDTGIDYQNRVFRNLDGTTRIVGIWDQTIQTGRTPQGLYYGTEYTEEMINAALRSEDPLQIVPSVDTDGHGTFVASAAAGGAEVGKQFLGAAPEASIAMVKLKPAKNYLKEFFAIAQDAVCYQENDIMLGLRYLNDLARKQGMPLVICVALGTSFGGHNGDSILADILDIYATVRNRCVVVGTGNEAARRHHYFNRFTDAQDMRTAEIRVGEGTQSFTVELWSTLPNIVMVSVTSPSGERTGMIPIRLGYLFDFSFTFERTTITVEYRLLQRNNDAQLVFIRFQNAVPGIWKIDIKPAMQTTGDFHIWLPMEEFLEGEVYFLESNPDTTFTEPSGGRNTMTVAFYNSRENGVDINSGRGYTRDEKIKPDYAAPGEAVTGAVPGGEFKNRTGSSAATAIAAGGCALIMEWISEQPGARGVSSSQVRNIIVMGTQKLPGIEYPNTQWGYGTMNLYRSLDILRQL</sequence>
<dbReference type="GO" id="GO:0004252">
    <property type="term" value="F:serine-type endopeptidase activity"/>
    <property type="evidence" value="ECO:0007669"/>
    <property type="project" value="UniProtKB-UniRule"/>
</dbReference>
<protein>
    <submittedName>
        <fullName evidence="7">Type VII secretion-associated serine protease mycosin</fullName>
    </submittedName>
</protein>
<name>A0A173R639_9FIRM</name>
<dbReference type="InterPro" id="IPR015500">
    <property type="entry name" value="Peptidase_S8_subtilisin-rel"/>
</dbReference>